<dbReference type="VEuPathDB" id="AmoebaDB:KM1_250200"/>
<dbReference type="EMBL" id="KB637761">
    <property type="protein sequence ID" value="EMS15154.1"/>
    <property type="molecule type" value="Genomic_DNA"/>
</dbReference>
<sequence>MSSKGQQLSASISTNFDAEFPLTLEP</sequence>
<dbReference type="Proteomes" id="UP000030780">
    <property type="component" value="Unassembled WGS sequence"/>
</dbReference>
<proteinExistence type="predicted"/>
<name>M7WUP9_ENTHI</name>
<reference evidence="1 2" key="1">
    <citation type="submission" date="2013-01" db="EMBL/GenBank/DDBJ databases">
        <authorList>
            <person name="Inman J."/>
            <person name="Zafar N."/>
            <person name="Lorenzi H."/>
            <person name="Caler E."/>
        </authorList>
    </citation>
    <scope>NUCLEOTIDE SEQUENCE [LARGE SCALE GENOMIC DNA]</scope>
    <source>
        <strain evidence="1 2">HM-3:IMSS</strain>
    </source>
</reference>
<feature type="non-terminal residue" evidence="1">
    <location>
        <position position="26"/>
    </location>
</feature>
<organism evidence="1 2">
    <name type="scientific">Entamoeba histolytica HM-3:IMSS</name>
    <dbReference type="NCBI Taxonomy" id="885315"/>
    <lineage>
        <taxon>Eukaryota</taxon>
        <taxon>Amoebozoa</taxon>
        <taxon>Evosea</taxon>
        <taxon>Archamoebae</taxon>
        <taxon>Mastigamoebida</taxon>
        <taxon>Entamoebidae</taxon>
        <taxon>Entamoeba</taxon>
    </lineage>
</organism>
<evidence type="ECO:0000313" key="2">
    <source>
        <dbReference type="Proteomes" id="UP000030780"/>
    </source>
</evidence>
<accession>M7WUP9</accession>
<dbReference type="AlphaFoldDB" id="M7WUP9"/>
<evidence type="ECO:0000313" key="1">
    <source>
        <dbReference type="EMBL" id="EMS15154.1"/>
    </source>
</evidence>
<protein>
    <submittedName>
        <fullName evidence="1">Uncharacterized protein</fullName>
    </submittedName>
</protein>
<gene>
    <name evidence="1" type="ORF">KM1_250200</name>
</gene>